<evidence type="ECO:0000256" key="3">
    <source>
        <dbReference type="ARBA" id="ARBA00022771"/>
    </source>
</evidence>
<dbReference type="Pfam" id="PF26055">
    <property type="entry name" value="Mtase_EDM2"/>
    <property type="match status" value="1"/>
</dbReference>
<keyword evidence="4" id="KW-0862">Zinc</keyword>
<keyword evidence="3" id="KW-0863">Zinc-finger</keyword>
<comment type="caution">
    <text evidence="7">The sequence shown here is derived from an EMBL/GenBank/DDBJ whole genome shotgun (WGS) entry which is preliminary data.</text>
</comment>
<dbReference type="Proteomes" id="UP001632038">
    <property type="component" value="Unassembled WGS sequence"/>
</dbReference>
<evidence type="ECO:0000256" key="2">
    <source>
        <dbReference type="ARBA" id="ARBA00022723"/>
    </source>
</evidence>
<evidence type="ECO:0000256" key="5">
    <source>
        <dbReference type="ARBA" id="ARBA00023242"/>
    </source>
</evidence>
<dbReference type="GO" id="GO:0005634">
    <property type="term" value="C:nucleus"/>
    <property type="evidence" value="ECO:0007669"/>
    <property type="project" value="UniProtKB-SubCell"/>
</dbReference>
<keyword evidence="8" id="KW-1185">Reference proteome</keyword>
<dbReference type="SUPFAM" id="SSF57903">
    <property type="entry name" value="FYVE/PHD zinc finger"/>
    <property type="match status" value="1"/>
</dbReference>
<dbReference type="PANTHER" id="PTHR46235:SF13">
    <property type="entry name" value="EDM2-LIKE PROTEIN1"/>
    <property type="match status" value="1"/>
</dbReference>
<dbReference type="InterPro" id="IPR058939">
    <property type="entry name" value="Mtase_EDM2"/>
</dbReference>
<dbReference type="GO" id="GO:0008270">
    <property type="term" value="F:zinc ion binding"/>
    <property type="evidence" value="ECO:0007669"/>
    <property type="project" value="UniProtKB-KW"/>
</dbReference>
<sequence>MASSDEEGEIFPDWLTDYYFVGTDQNPISFSCLPLKWDDDDEVEEHESTEHAFLRGTVEDGHREIYRKAIAWKFVLCDVLPEIYVLMDAKNGRWIKLQNPQKSYEETIRTVLISVHCLHFMKKNPDEECGEALWKHIRKTFSTYVVPPSVKDLEDHLQWIKEAAIRDKDISKAKNLASFLSEISGKRKAVDEENGMGKRPMFIVSDDDKEIENLDDSCDEEIGGLFDHVCALCDDGGDLLCCEGRCIRSFHPTIESGTPSSCESLGYNSEHVQAIPTFMCNNCQYKRHQCYICGRLGSSDKSSGAEVFPCVSATCGHFYHPKCVSELIFPGDENRAKILQKQIQAGDTFMCPAHVCCVCGQGENKNVTELQFAVCRRCPKAYHRKCLPRKIHFQSDDANNIPQRAWEGLLFNRILIYCLDHKICRKTFTPKRDHLLFPEYADGDKESNMMSERRSKVYGILTDEVKVEEKSRTGDFINRNEKNLSRKFTKLNERSSLLLRLKTGKPMSTSSMGGVRETAGTLKTPEMRSRIQELIKNSESSFNAEEFLAEQRRSCGNALTSLSGVDKTMTLGKVECLVQAMQAALKKIEDGGTIEDAKAVCEPAVLSQLFKLKNKLGVYLAPFIHGMRYTSFGRHFTKVEKLKQVVSRLCWYARDGDTIVDFCCGSNDFSCLMKEELDRMGRKCSFKNYDLIQPKNDFNFERRDWMTVGLEELPEGSNLIMGLNPPFGVQASLANKFINKALKFNPKLLILIVPKETKRLDKKKIPYDLIWEDDHILSGKSFYLPGSVDVHDQQMDQWNLDPPPLYLWSRSDWTYTHRNVAQEHGHLLKDQETEHRFSGGIDPNALVSNYLMEENRECWGDLSSVGDGYGETSHFLADISGVEASDAV</sequence>
<dbReference type="Pfam" id="PF22908">
    <property type="entry name" value="PHD_NSD"/>
    <property type="match status" value="1"/>
</dbReference>
<feature type="domain" description="Zinc finger PHD-type" evidence="6">
    <location>
        <begin position="229"/>
        <end position="284"/>
    </location>
</feature>
<dbReference type="InterPro" id="IPR055198">
    <property type="entry name" value="NSD_PHD"/>
</dbReference>
<dbReference type="CDD" id="cd15565">
    <property type="entry name" value="PHD2_NSD"/>
    <property type="match status" value="1"/>
</dbReference>
<protein>
    <recommendedName>
        <fullName evidence="6">Zinc finger PHD-type domain-containing protein</fullName>
    </recommendedName>
</protein>
<dbReference type="AlphaFoldDB" id="A0ABD3DWR4"/>
<comment type="subcellular location">
    <subcellularLocation>
        <location evidence="1">Nucleus</location>
    </subcellularLocation>
</comment>
<accession>A0ABD3DWR4</accession>
<evidence type="ECO:0000313" key="8">
    <source>
        <dbReference type="Proteomes" id="UP001632038"/>
    </source>
</evidence>
<organism evidence="7 8">
    <name type="scientific">Castilleja foliolosa</name>
    <dbReference type="NCBI Taxonomy" id="1961234"/>
    <lineage>
        <taxon>Eukaryota</taxon>
        <taxon>Viridiplantae</taxon>
        <taxon>Streptophyta</taxon>
        <taxon>Embryophyta</taxon>
        <taxon>Tracheophyta</taxon>
        <taxon>Spermatophyta</taxon>
        <taxon>Magnoliopsida</taxon>
        <taxon>eudicotyledons</taxon>
        <taxon>Gunneridae</taxon>
        <taxon>Pentapetalae</taxon>
        <taxon>asterids</taxon>
        <taxon>lamiids</taxon>
        <taxon>Lamiales</taxon>
        <taxon>Orobanchaceae</taxon>
        <taxon>Pedicularideae</taxon>
        <taxon>Castillejinae</taxon>
        <taxon>Castilleja</taxon>
    </lineage>
</organism>
<keyword evidence="2" id="KW-0479">Metal-binding</keyword>
<evidence type="ECO:0000313" key="7">
    <source>
        <dbReference type="EMBL" id="KAL3646057.1"/>
    </source>
</evidence>
<dbReference type="Gene3D" id="3.30.40.10">
    <property type="entry name" value="Zinc/RING finger domain, C3HC4 (zinc finger)"/>
    <property type="match status" value="2"/>
</dbReference>
<dbReference type="InterPro" id="IPR011011">
    <property type="entry name" value="Znf_FYVE_PHD"/>
</dbReference>
<reference evidence="8" key="1">
    <citation type="journal article" date="2024" name="IScience">
        <title>Strigolactones Initiate the Formation of Haustorium-like Structures in Castilleja.</title>
        <authorList>
            <person name="Buerger M."/>
            <person name="Peterson D."/>
            <person name="Chory J."/>
        </authorList>
    </citation>
    <scope>NUCLEOTIDE SEQUENCE [LARGE SCALE GENOMIC DNA]</scope>
</reference>
<feature type="domain" description="Zinc finger PHD-type" evidence="6">
    <location>
        <begin position="356"/>
        <end position="422"/>
    </location>
</feature>
<dbReference type="CDD" id="cd15566">
    <property type="entry name" value="PHD3_NSD"/>
    <property type="match status" value="1"/>
</dbReference>
<feature type="domain" description="Zinc finger PHD-type" evidence="6">
    <location>
        <begin position="289"/>
        <end position="355"/>
    </location>
</feature>
<evidence type="ECO:0000256" key="1">
    <source>
        <dbReference type="ARBA" id="ARBA00004123"/>
    </source>
</evidence>
<dbReference type="SMART" id="SM00249">
    <property type="entry name" value="PHD"/>
    <property type="match status" value="3"/>
</dbReference>
<proteinExistence type="predicted"/>
<dbReference type="PANTHER" id="PTHR46235">
    <property type="entry name" value="PHD FINGER-CONTAINING PROTEIN DDB_G0268158"/>
    <property type="match status" value="1"/>
</dbReference>
<dbReference type="InterPro" id="IPR013083">
    <property type="entry name" value="Znf_RING/FYVE/PHD"/>
</dbReference>
<dbReference type="InterPro" id="IPR022702">
    <property type="entry name" value="Cytosine_MeTrfase1_RFD"/>
</dbReference>
<dbReference type="GO" id="GO:0006338">
    <property type="term" value="P:chromatin remodeling"/>
    <property type="evidence" value="ECO:0007669"/>
    <property type="project" value="UniProtKB-ARBA"/>
</dbReference>
<gene>
    <name evidence="7" type="ORF">CASFOL_011237</name>
</gene>
<evidence type="ECO:0000259" key="6">
    <source>
        <dbReference type="SMART" id="SM00249"/>
    </source>
</evidence>
<name>A0ABD3DWR4_9LAMI</name>
<dbReference type="Pfam" id="PF12047">
    <property type="entry name" value="DNMT1-RFD"/>
    <property type="match status" value="1"/>
</dbReference>
<keyword evidence="5" id="KW-0539">Nucleus</keyword>
<evidence type="ECO:0000256" key="4">
    <source>
        <dbReference type="ARBA" id="ARBA00022833"/>
    </source>
</evidence>
<dbReference type="EMBL" id="JAVIJP010000013">
    <property type="protein sequence ID" value="KAL3646057.1"/>
    <property type="molecule type" value="Genomic_DNA"/>
</dbReference>
<dbReference type="InterPro" id="IPR001965">
    <property type="entry name" value="Znf_PHD"/>
</dbReference>